<proteinExistence type="predicted"/>
<evidence type="ECO:0000313" key="2">
    <source>
        <dbReference type="EMBL" id="QLG47002.1"/>
    </source>
</evidence>
<keyword evidence="3" id="KW-1185">Reference proteome</keyword>
<evidence type="ECO:0000313" key="3">
    <source>
        <dbReference type="Proteomes" id="UP000509302"/>
    </source>
</evidence>
<keyword evidence="1" id="KW-1133">Transmembrane helix</keyword>
<feature type="transmembrane region" description="Helical" evidence="1">
    <location>
        <begin position="7"/>
        <end position="25"/>
    </location>
</feature>
<dbReference type="KEGG" id="cagg:HYG79_17115"/>
<keyword evidence="1" id="KW-0812">Transmembrane</keyword>
<protein>
    <submittedName>
        <fullName evidence="2">Uncharacterized protein</fullName>
    </submittedName>
</protein>
<reference evidence="2 3" key="1">
    <citation type="journal article" date="2006" name="Int. J. Syst. Evol. Microbiol.">
        <title>Costertonia aggregata gen. nov., sp. nov., a mesophilic marine bacterium of the family Flavobacteriaceae, isolated from a mature biofilm.</title>
        <authorList>
            <person name="Kwon K.K."/>
            <person name="Lee Y.K."/>
            <person name="Lee H.K."/>
        </authorList>
    </citation>
    <scope>NUCLEOTIDE SEQUENCE [LARGE SCALE GENOMIC DNA]</scope>
    <source>
        <strain evidence="2 3">KCCM 42265</strain>
    </source>
</reference>
<name>A0A7H9AUQ3_9FLAO</name>
<evidence type="ECO:0000256" key="1">
    <source>
        <dbReference type="SAM" id="Phobius"/>
    </source>
</evidence>
<keyword evidence="1" id="KW-0472">Membrane</keyword>
<organism evidence="2 3">
    <name type="scientific">Costertonia aggregata</name>
    <dbReference type="NCBI Taxonomy" id="343403"/>
    <lineage>
        <taxon>Bacteria</taxon>
        <taxon>Pseudomonadati</taxon>
        <taxon>Bacteroidota</taxon>
        <taxon>Flavobacteriia</taxon>
        <taxon>Flavobacteriales</taxon>
        <taxon>Flavobacteriaceae</taxon>
        <taxon>Costertonia</taxon>
    </lineage>
</organism>
<dbReference type="RefSeq" id="WP_179243280.1">
    <property type="nucleotide sequence ID" value="NZ_CP058595.1"/>
</dbReference>
<dbReference type="EMBL" id="CP058595">
    <property type="protein sequence ID" value="QLG47002.1"/>
    <property type="molecule type" value="Genomic_DNA"/>
</dbReference>
<dbReference type="AlphaFoldDB" id="A0A7H9AUQ3"/>
<dbReference type="Proteomes" id="UP000509302">
    <property type="component" value="Chromosome"/>
</dbReference>
<accession>A0A7H9AUQ3</accession>
<sequence>MKKLFKITGVVLGLLSIGLLIFGWFSNEPLPEGKSGPEADALARTMLKAMNYDKYKNTRFLEWSYQGGTHQYKWDKAMGKVEVKWSDYTVDLDLNETSKSIAFENSTALPPKENRDIVNVAWEYFNNDSFWLVAPFKVFDEGVQRSLVELEDGSDGLLVTYTTGGTTPGDSYLWKLQPNGFPYSFKMWVKIIPIGGLEATWDDWQIMESGTFLPKSHKLGPITLEVGNPKAYN</sequence>
<gene>
    <name evidence="2" type="ORF">HYG79_17115</name>
</gene>